<comment type="caution">
    <text evidence="2">The sequence shown here is derived from an EMBL/GenBank/DDBJ whole genome shotgun (WGS) entry which is preliminary data.</text>
</comment>
<feature type="compositionally biased region" description="Polar residues" evidence="1">
    <location>
        <begin position="173"/>
        <end position="186"/>
    </location>
</feature>
<evidence type="ECO:0000313" key="2">
    <source>
        <dbReference type="EMBL" id="CAG9485305.1"/>
    </source>
</evidence>
<reference evidence="2" key="1">
    <citation type="submission" date="2021-09" db="EMBL/GenBank/DDBJ databases">
        <authorList>
            <consortium name="Pathogen Informatics"/>
        </authorList>
    </citation>
    <scope>NUCLEOTIDE SEQUENCE</scope>
    <source>
        <strain evidence="2">PvW1</strain>
    </source>
</reference>
<feature type="compositionally biased region" description="Basic and acidic residues" evidence="1">
    <location>
        <begin position="374"/>
        <end position="392"/>
    </location>
</feature>
<feature type="region of interest" description="Disordered" evidence="1">
    <location>
        <begin position="303"/>
        <end position="416"/>
    </location>
</feature>
<gene>
    <name evidence="2" type="ORF">PVW1_000007400</name>
</gene>
<organism evidence="2 3">
    <name type="scientific">Plasmodium vivax</name>
    <name type="common">malaria parasite P. vivax</name>
    <dbReference type="NCBI Taxonomy" id="5855"/>
    <lineage>
        <taxon>Eukaryota</taxon>
        <taxon>Sar</taxon>
        <taxon>Alveolata</taxon>
        <taxon>Apicomplexa</taxon>
        <taxon>Aconoidasida</taxon>
        <taxon>Haemosporida</taxon>
        <taxon>Plasmodiidae</taxon>
        <taxon>Plasmodium</taxon>
        <taxon>Plasmodium (Plasmodium)</taxon>
    </lineage>
</organism>
<evidence type="ECO:0000256" key="1">
    <source>
        <dbReference type="SAM" id="MobiDB-lite"/>
    </source>
</evidence>
<dbReference type="AlphaFoldDB" id="A0A8S4HGW4"/>
<feature type="compositionally biased region" description="Basic and acidic residues" evidence="1">
    <location>
        <begin position="321"/>
        <end position="334"/>
    </location>
</feature>
<dbReference type="VEuPathDB" id="PlasmoDB:PVPAM_000013400"/>
<sequence length="416" mass="45365">MSGMFRTSSSGTNTFNRFIEIRCVKDYYEVQKEIEQNISEFYRRKHKHFCNECNQIKKDITGKNKKIQHCYSISRFPKIESTEIIREFINECPDIPECRNPIVQSSKKPIITRYPKTDSCKGNVSCKENVAAPVAQKGKPPPELAAKTSKAKIPEIKGSLEQDRVQLGEKVNSHTQSYPKPSSSSVGAHDEGSKLIIKQLPVNPEPILTPTQPLSVSSLPPSSELDFPKNEQLAPSAVICDSDSSSSPQVEGLIKDTPAVIHPVGRAESANQFQNVSVDGQNAHSLASDKVAVEEDFSGRNLGASLPGVEGANNCVTNDGGAHDKDIAEADTPRDILNSINNERGTEGEVSSSKDDQGKDSVASTSTSTLSVVENREGVSIETAPLHEDQTQEKTLSQRSKSLHGVPTNKEQELGK</sequence>
<feature type="compositionally biased region" description="Basic and acidic residues" evidence="1">
    <location>
        <begin position="344"/>
        <end position="359"/>
    </location>
</feature>
<name>A0A8S4HGW4_PLAVI</name>
<feature type="compositionally biased region" description="Low complexity" evidence="1">
    <location>
        <begin position="208"/>
        <end position="225"/>
    </location>
</feature>
<proteinExistence type="predicted"/>
<feature type="compositionally biased region" description="Basic and acidic residues" evidence="1">
    <location>
        <begin position="152"/>
        <end position="167"/>
    </location>
</feature>
<accession>A0A8S4HGW4</accession>
<feature type="region of interest" description="Disordered" evidence="1">
    <location>
        <begin position="133"/>
        <end position="190"/>
    </location>
</feature>
<feature type="compositionally biased region" description="Low complexity" evidence="1">
    <location>
        <begin position="361"/>
        <end position="373"/>
    </location>
</feature>
<dbReference type="EMBL" id="CAJZCX010000017">
    <property type="protein sequence ID" value="CAG9485305.1"/>
    <property type="molecule type" value="Genomic_DNA"/>
</dbReference>
<protein>
    <submittedName>
        <fullName evidence="2">(malaria parasite P. vivax) hypothetical protein</fullName>
    </submittedName>
</protein>
<evidence type="ECO:0000313" key="3">
    <source>
        <dbReference type="Proteomes" id="UP000779233"/>
    </source>
</evidence>
<feature type="region of interest" description="Disordered" evidence="1">
    <location>
        <begin position="204"/>
        <end position="226"/>
    </location>
</feature>
<dbReference type="Proteomes" id="UP000779233">
    <property type="component" value="Unassembled WGS sequence"/>
</dbReference>